<dbReference type="SMART" id="SM00267">
    <property type="entry name" value="GGDEF"/>
    <property type="match status" value="1"/>
</dbReference>
<evidence type="ECO:0000313" key="5">
    <source>
        <dbReference type="EMBL" id="CCE96475.1"/>
    </source>
</evidence>
<evidence type="ECO:0000256" key="2">
    <source>
        <dbReference type="ARBA" id="ARBA00034247"/>
    </source>
</evidence>
<accession>G9A895</accession>
<dbReference type="KEGG" id="sfh:SFHH103_01980"/>
<dbReference type="InterPro" id="IPR050469">
    <property type="entry name" value="Diguanylate_Cyclase"/>
</dbReference>
<dbReference type="EMBL" id="HE616890">
    <property type="protein sequence ID" value="CCE96475.1"/>
    <property type="molecule type" value="Genomic_DNA"/>
</dbReference>
<evidence type="ECO:0000256" key="3">
    <source>
        <dbReference type="SAM" id="Phobius"/>
    </source>
</evidence>
<feature type="transmembrane region" description="Helical" evidence="3">
    <location>
        <begin position="139"/>
        <end position="159"/>
    </location>
</feature>
<feature type="transmembrane region" description="Helical" evidence="3">
    <location>
        <begin position="83"/>
        <end position="102"/>
    </location>
</feature>
<name>G9A895_SINF1</name>
<gene>
    <name evidence="5" type="ordered locus">SFHH103_01980</name>
</gene>
<feature type="transmembrane region" description="Helical" evidence="3">
    <location>
        <begin position="114"/>
        <end position="133"/>
    </location>
</feature>
<proteinExistence type="predicted"/>
<feature type="domain" description="GGDEF" evidence="4">
    <location>
        <begin position="326"/>
        <end position="458"/>
    </location>
</feature>
<dbReference type="EC" id="2.7.7.65" evidence="1"/>
<keyword evidence="3" id="KW-0472">Membrane</keyword>
<dbReference type="PROSITE" id="PS50887">
    <property type="entry name" value="GGDEF"/>
    <property type="match status" value="1"/>
</dbReference>
<dbReference type="AlphaFoldDB" id="G9A895"/>
<dbReference type="Pfam" id="PF00990">
    <property type="entry name" value="GGDEF"/>
    <property type="match status" value="1"/>
</dbReference>
<evidence type="ECO:0000313" key="6">
    <source>
        <dbReference type="Proteomes" id="UP000007735"/>
    </source>
</evidence>
<dbReference type="InterPro" id="IPR043128">
    <property type="entry name" value="Rev_trsase/Diguanyl_cyclase"/>
</dbReference>
<dbReference type="STRING" id="1117943.SFHH103_01980"/>
<dbReference type="InterPro" id="IPR029787">
    <property type="entry name" value="Nucleotide_cyclase"/>
</dbReference>
<dbReference type="SUPFAM" id="SSF55073">
    <property type="entry name" value="Nucleotide cyclase"/>
    <property type="match status" value="1"/>
</dbReference>
<dbReference type="GO" id="GO:0052621">
    <property type="term" value="F:diguanylate cyclase activity"/>
    <property type="evidence" value="ECO:0007669"/>
    <property type="project" value="UniProtKB-EC"/>
</dbReference>
<sequence length="490" mass="52519">MHITRGNRPYRLHESIAILVLLNPDMRPPSKIRAATNARKAKRSNCSEFGRPSLTRRRYEFDHAYRWPESHPLHFSTTGRFEMSIFPAISVIAHLALLPAFLRLRGSETAASRDFSIACALSTIATVLLMAATSLSIPIVAMPGYAAMIAALFAILLGLRRLLASPVPTGVCAMLAFAAAAAGLLVDFGGQDSFGARMIVIAGCGAALLVVIGLPILEGRAKDKPAFRAVAIGLLTVAFTGFVQALGFTPETSASAASPVFDLSLAFLQLSFLPALFVAVILTIENRVIANLRTLLARDPLTGALSRRALIEDGERTIADCLAHHRPAAFLQLDLDYFKQINDHYGHACGDMALAHFVATVSAFLDGRGIFGRIGGEEFGIVLPDHTEEQAAAVAEAICHTVRDTPVGRAHQRIRLTVSIGIAAAAPGDTIMDVMIRADLALYDSKADGRDRCSIARQRHINASARALAAAAAQLRQADASHQDQLRHTA</sequence>
<feature type="transmembrane region" description="Helical" evidence="3">
    <location>
        <begin position="171"/>
        <end position="188"/>
    </location>
</feature>
<dbReference type="Gene3D" id="3.30.70.270">
    <property type="match status" value="1"/>
</dbReference>
<dbReference type="PATRIC" id="fig|380.5.peg.2097"/>
<dbReference type="eggNOG" id="COG3706">
    <property type="taxonomic scope" value="Bacteria"/>
</dbReference>
<reference evidence="5 6" key="1">
    <citation type="journal article" date="2012" name="J. Bacteriol.">
        <title>Genome sequence of the soybean symbiont Sinorhizobium fredii HH103.</title>
        <authorList>
            <person name="Weidner S."/>
            <person name="Becker A."/>
            <person name="Bonilla I."/>
            <person name="Jaenicke S."/>
            <person name="Lloret J."/>
            <person name="Margaret I."/>
            <person name="Puhler A."/>
            <person name="Ruiz-Sainz J.E."/>
            <person name="Schneiker-Bekel S."/>
            <person name="Szczepanowski R."/>
            <person name="Vinardell J.M."/>
            <person name="Zehner S."/>
            <person name="Gottfert M."/>
        </authorList>
    </citation>
    <scope>NUCLEOTIDE SEQUENCE [LARGE SCALE GENOMIC DNA]</scope>
    <source>
        <strain evidence="5 6">HH103</strain>
    </source>
</reference>
<keyword evidence="3" id="KW-0812">Transmembrane</keyword>
<feature type="transmembrane region" description="Helical" evidence="3">
    <location>
        <begin position="229"/>
        <end position="248"/>
    </location>
</feature>
<feature type="transmembrane region" description="Helical" evidence="3">
    <location>
        <begin position="260"/>
        <end position="284"/>
    </location>
</feature>
<dbReference type="NCBIfam" id="TIGR00254">
    <property type="entry name" value="GGDEF"/>
    <property type="match status" value="1"/>
</dbReference>
<dbReference type="InterPro" id="IPR000160">
    <property type="entry name" value="GGDEF_dom"/>
</dbReference>
<comment type="catalytic activity">
    <reaction evidence="2">
        <text>2 GTP = 3',3'-c-di-GMP + 2 diphosphate</text>
        <dbReference type="Rhea" id="RHEA:24898"/>
        <dbReference type="ChEBI" id="CHEBI:33019"/>
        <dbReference type="ChEBI" id="CHEBI:37565"/>
        <dbReference type="ChEBI" id="CHEBI:58805"/>
        <dbReference type="EC" id="2.7.7.65"/>
    </reaction>
</comment>
<dbReference type="PANTHER" id="PTHR45138:SF9">
    <property type="entry name" value="DIGUANYLATE CYCLASE DGCM-RELATED"/>
    <property type="match status" value="1"/>
</dbReference>
<feature type="transmembrane region" description="Helical" evidence="3">
    <location>
        <begin position="194"/>
        <end position="217"/>
    </location>
</feature>
<evidence type="ECO:0000259" key="4">
    <source>
        <dbReference type="PROSITE" id="PS50887"/>
    </source>
</evidence>
<dbReference type="Proteomes" id="UP000007735">
    <property type="component" value="Chromosome"/>
</dbReference>
<dbReference type="PANTHER" id="PTHR45138">
    <property type="entry name" value="REGULATORY COMPONENTS OF SENSORY TRANSDUCTION SYSTEM"/>
    <property type="match status" value="1"/>
</dbReference>
<keyword evidence="3" id="KW-1133">Transmembrane helix</keyword>
<dbReference type="HOGENOM" id="CLU_000445_11_1_5"/>
<dbReference type="CDD" id="cd01949">
    <property type="entry name" value="GGDEF"/>
    <property type="match status" value="1"/>
</dbReference>
<organism evidence="5 6">
    <name type="scientific">Sinorhizobium fredii (strain HH103)</name>
    <dbReference type="NCBI Taxonomy" id="1117943"/>
    <lineage>
        <taxon>Bacteria</taxon>
        <taxon>Pseudomonadati</taxon>
        <taxon>Pseudomonadota</taxon>
        <taxon>Alphaproteobacteria</taxon>
        <taxon>Hyphomicrobiales</taxon>
        <taxon>Rhizobiaceae</taxon>
        <taxon>Sinorhizobium/Ensifer group</taxon>
        <taxon>Sinorhizobium</taxon>
    </lineage>
</organism>
<evidence type="ECO:0000256" key="1">
    <source>
        <dbReference type="ARBA" id="ARBA00012528"/>
    </source>
</evidence>
<protein>
    <recommendedName>
        <fullName evidence="1">diguanylate cyclase</fullName>
        <ecNumber evidence="1">2.7.7.65</ecNumber>
    </recommendedName>
</protein>